<keyword evidence="3" id="KW-0808">Transferase</keyword>
<dbReference type="EMBL" id="JBHSIV010000021">
    <property type="protein sequence ID" value="MFC5064239.1"/>
    <property type="molecule type" value="Genomic_DNA"/>
</dbReference>
<dbReference type="Pfam" id="PF06722">
    <property type="entry name" value="EryCIII-like_C"/>
    <property type="match status" value="1"/>
</dbReference>
<accession>A0ABV9YQ31</accession>
<dbReference type="RefSeq" id="WP_378037587.1">
    <property type="nucleotide sequence ID" value="NZ_JBHSIV010000021.1"/>
</dbReference>
<proteinExistence type="inferred from homology"/>
<gene>
    <name evidence="6" type="ORF">ACFPBZ_18595</name>
</gene>
<dbReference type="PANTHER" id="PTHR48050">
    <property type="entry name" value="STEROL 3-BETA-GLUCOSYLTRANSFERASE"/>
    <property type="match status" value="1"/>
</dbReference>
<evidence type="ECO:0000259" key="5">
    <source>
        <dbReference type="Pfam" id="PF21036"/>
    </source>
</evidence>
<reference evidence="7" key="1">
    <citation type="journal article" date="2019" name="Int. J. Syst. Evol. Microbiol.">
        <title>The Global Catalogue of Microorganisms (GCM) 10K type strain sequencing project: providing services to taxonomists for standard genome sequencing and annotation.</title>
        <authorList>
            <consortium name="The Broad Institute Genomics Platform"/>
            <consortium name="The Broad Institute Genome Sequencing Center for Infectious Disease"/>
            <person name="Wu L."/>
            <person name="Ma J."/>
        </authorList>
    </citation>
    <scope>NUCLEOTIDE SEQUENCE [LARGE SCALE GENOMIC DNA]</scope>
    <source>
        <strain evidence="7">CGMCC 4.7093</strain>
    </source>
</reference>
<feature type="domain" description="Erythromycin biosynthesis protein CIII-like N-terminal" evidence="5">
    <location>
        <begin position="22"/>
        <end position="208"/>
    </location>
</feature>
<evidence type="ECO:0000256" key="2">
    <source>
        <dbReference type="ARBA" id="ARBA00022676"/>
    </source>
</evidence>
<dbReference type="PANTHER" id="PTHR48050:SF13">
    <property type="entry name" value="STEROL 3-BETA-GLUCOSYLTRANSFERASE UGT80A2"/>
    <property type="match status" value="1"/>
</dbReference>
<sequence>MRILFSAVGLSGHLRSLVPLAWACRIAGHEVLLCTSPDSVEAAVVSGLPVLGVGADAPAAGVVGARELADAPSSWERGRLFGRSARERLDGTRRTVRAWRPDLVVVERADLAGRVVAAENDLPWMELRWSVEAPREYEVAAHRELRTAADDDSLRSRPREIVTPWPDALRRDHRSVREYRHVPYEGPGDLTGRFVPPSDGRRVCITLGTVVSRSGRAPDVPDLVRALAQRGCEVVIAAPTDAVAQWGSLPAAVRVAGHVPVSHLLESSDVVVHHGGHGTALAAVLAGRPSVMTPSFDDQHGNAAALARAGAGVVLGGDTDDAISIADHCLHVLEDPAMLGAATDLAALARSRPGLDSVVERVLAPLRTCAGEHVPRRASA</sequence>
<evidence type="ECO:0000259" key="4">
    <source>
        <dbReference type="Pfam" id="PF06722"/>
    </source>
</evidence>
<name>A0ABV9YQ31_9PSEU</name>
<evidence type="ECO:0000313" key="7">
    <source>
        <dbReference type="Proteomes" id="UP001595947"/>
    </source>
</evidence>
<comment type="similarity">
    <text evidence="1">Belongs to the glycosyltransferase 28 family.</text>
</comment>
<comment type="caution">
    <text evidence="6">The sequence shown here is derived from an EMBL/GenBank/DDBJ whole genome shotgun (WGS) entry which is preliminary data.</text>
</comment>
<dbReference type="Gene3D" id="3.40.50.2000">
    <property type="entry name" value="Glycogen Phosphorylase B"/>
    <property type="match status" value="2"/>
</dbReference>
<dbReference type="InterPro" id="IPR048284">
    <property type="entry name" value="EryCIII-like_N"/>
</dbReference>
<dbReference type="CDD" id="cd03784">
    <property type="entry name" value="GT1_Gtf-like"/>
    <property type="match status" value="1"/>
</dbReference>
<dbReference type="Pfam" id="PF21036">
    <property type="entry name" value="EryCIII-like_N"/>
    <property type="match status" value="1"/>
</dbReference>
<dbReference type="SUPFAM" id="SSF53756">
    <property type="entry name" value="UDP-Glycosyltransferase/glycogen phosphorylase"/>
    <property type="match status" value="1"/>
</dbReference>
<dbReference type="InterPro" id="IPR050426">
    <property type="entry name" value="Glycosyltransferase_28"/>
</dbReference>
<keyword evidence="7" id="KW-1185">Reference proteome</keyword>
<keyword evidence="2" id="KW-0328">Glycosyltransferase</keyword>
<evidence type="ECO:0000256" key="3">
    <source>
        <dbReference type="ARBA" id="ARBA00022679"/>
    </source>
</evidence>
<evidence type="ECO:0000256" key="1">
    <source>
        <dbReference type="ARBA" id="ARBA00006962"/>
    </source>
</evidence>
<protein>
    <submittedName>
        <fullName evidence="6">Glycosyltransferase</fullName>
    </submittedName>
</protein>
<dbReference type="Proteomes" id="UP001595947">
    <property type="component" value="Unassembled WGS sequence"/>
</dbReference>
<dbReference type="InterPro" id="IPR002213">
    <property type="entry name" value="UDP_glucos_trans"/>
</dbReference>
<dbReference type="InterPro" id="IPR010610">
    <property type="entry name" value="EryCIII-like_C"/>
</dbReference>
<organism evidence="6 7">
    <name type="scientific">Actinomycetospora atypica</name>
    <dbReference type="NCBI Taxonomy" id="1290095"/>
    <lineage>
        <taxon>Bacteria</taxon>
        <taxon>Bacillati</taxon>
        <taxon>Actinomycetota</taxon>
        <taxon>Actinomycetes</taxon>
        <taxon>Pseudonocardiales</taxon>
        <taxon>Pseudonocardiaceae</taxon>
        <taxon>Actinomycetospora</taxon>
    </lineage>
</organism>
<feature type="domain" description="Erythromycin biosynthesis protein CIII-like C-terminal" evidence="4">
    <location>
        <begin position="226"/>
        <end position="362"/>
    </location>
</feature>
<evidence type="ECO:0000313" key="6">
    <source>
        <dbReference type="EMBL" id="MFC5064239.1"/>
    </source>
</evidence>